<gene>
    <name evidence="2" type="ORF">SSIN_0987</name>
</gene>
<dbReference type="InterPro" id="IPR050194">
    <property type="entry name" value="Glycosyltransferase_grp1"/>
</dbReference>
<dbReference type="RefSeq" id="WP_037616345.1">
    <property type="nucleotide sequence ID" value="NZ_JPEN01000062.1"/>
</dbReference>
<dbReference type="Proteomes" id="UP000030019">
    <property type="component" value="Unassembled WGS sequence"/>
</dbReference>
<organism evidence="2 3">
    <name type="scientific">Streptococcus sinensis</name>
    <dbReference type="NCBI Taxonomy" id="176090"/>
    <lineage>
        <taxon>Bacteria</taxon>
        <taxon>Bacillati</taxon>
        <taxon>Bacillota</taxon>
        <taxon>Bacilli</taxon>
        <taxon>Lactobacillales</taxon>
        <taxon>Streptococcaceae</taxon>
        <taxon>Streptococcus</taxon>
    </lineage>
</organism>
<dbReference type="SUPFAM" id="SSF53756">
    <property type="entry name" value="UDP-Glycosyltransferase/glycogen phosphorylase"/>
    <property type="match status" value="1"/>
</dbReference>
<reference evidence="2 3" key="1">
    <citation type="submission" date="2014-06" db="EMBL/GenBank/DDBJ databases">
        <authorList>
            <person name="Teng J.L."/>
            <person name="Huang Y."/>
            <person name="Tse H."/>
            <person name="Lau S.K."/>
            <person name="Woo P.C."/>
        </authorList>
    </citation>
    <scope>NUCLEOTIDE SEQUENCE [LARGE SCALE GENOMIC DNA]</scope>
    <source>
        <strain evidence="2 3">HKU4</strain>
    </source>
</reference>
<dbReference type="CDD" id="cd03801">
    <property type="entry name" value="GT4_PimA-like"/>
    <property type="match status" value="1"/>
</dbReference>
<protein>
    <submittedName>
        <fullName evidence="2">Glycosyltransferase</fullName>
    </submittedName>
</protein>
<dbReference type="AlphaFoldDB" id="A0A0A0DJU2"/>
<dbReference type="GO" id="GO:0016757">
    <property type="term" value="F:glycosyltransferase activity"/>
    <property type="evidence" value="ECO:0007669"/>
    <property type="project" value="InterPro"/>
</dbReference>
<dbReference type="EMBL" id="JPEN01000062">
    <property type="protein sequence ID" value="KGM37247.1"/>
    <property type="molecule type" value="Genomic_DNA"/>
</dbReference>
<name>A0A0A0DJU2_9STRE</name>
<keyword evidence="2" id="KW-0808">Transferase</keyword>
<dbReference type="Gene3D" id="3.40.50.2000">
    <property type="entry name" value="Glycogen Phosphorylase B"/>
    <property type="match status" value="2"/>
</dbReference>
<dbReference type="STRING" id="176090.SSIN_0987"/>
<dbReference type="PATRIC" id="fig|176090.4.peg.957"/>
<dbReference type="eggNOG" id="COG0438">
    <property type="taxonomic scope" value="Bacteria"/>
</dbReference>
<sequence length="418" mass="47765">MKKNILFISPTGTLDNGAEISIFHLMKYLVQDGYHVINAIPDYHVQVQQDYISTLAKEGIRTIALPSVKWWWEDAPGGLPGTHEERVNSYQENIAALRKLMVDSHIDLVITNTVNMFQGAVAAACENIPHFWLIHEFPEGEFGYYKAKIDFVDEYSQEIFAVTGSLQKSLAQLLPHREISSFAPFTEIEAEKEQKLAGAECRILSVGRLTERKNQLELLQAYAQLPQPRPELVFIGAWDDEYKNKCESYIVEHQLQGVQFLGYRDNPWAEATTADIAVFPSAMETFGLVYIESIMNGLPTILSDNPGHLSAYEMFEEGQLYPTGNVDELTDHIQQCLEDFKYLKKRSIDNIERVKNLYKVSSVYHDILEEIDHSDTNSGHSLRHIKFLFEPRPSASPISTFLNKVKRKIIFLKIKESF</sequence>
<dbReference type="PANTHER" id="PTHR45947">
    <property type="entry name" value="SULFOQUINOVOSYL TRANSFERASE SQD2"/>
    <property type="match status" value="1"/>
</dbReference>
<proteinExistence type="predicted"/>
<evidence type="ECO:0000259" key="1">
    <source>
        <dbReference type="Pfam" id="PF00534"/>
    </source>
</evidence>
<evidence type="ECO:0000313" key="2">
    <source>
        <dbReference type="EMBL" id="KGM37247.1"/>
    </source>
</evidence>
<comment type="caution">
    <text evidence="2">The sequence shown here is derived from an EMBL/GenBank/DDBJ whole genome shotgun (WGS) entry which is preliminary data.</text>
</comment>
<dbReference type="InterPro" id="IPR001296">
    <property type="entry name" value="Glyco_trans_1"/>
</dbReference>
<accession>A0A0A0DJU2</accession>
<dbReference type="PANTHER" id="PTHR45947:SF3">
    <property type="entry name" value="SULFOQUINOVOSYL TRANSFERASE SQD2"/>
    <property type="match status" value="1"/>
</dbReference>
<keyword evidence="3" id="KW-1185">Reference proteome</keyword>
<dbReference type="Pfam" id="PF00534">
    <property type="entry name" value="Glycos_transf_1"/>
    <property type="match status" value="1"/>
</dbReference>
<feature type="domain" description="Glycosyl transferase family 1" evidence="1">
    <location>
        <begin position="192"/>
        <end position="344"/>
    </location>
</feature>
<evidence type="ECO:0000313" key="3">
    <source>
        <dbReference type="Proteomes" id="UP000030019"/>
    </source>
</evidence>